<evidence type="ECO:0000313" key="5">
    <source>
        <dbReference type="Proteomes" id="UP000245591"/>
    </source>
</evidence>
<comment type="similarity">
    <text evidence="1">Belongs to the rtf2 family.</text>
</comment>
<dbReference type="CDD" id="cd16653">
    <property type="entry name" value="RING-like_Rtf2"/>
    <property type="match status" value="1"/>
</dbReference>
<dbReference type="GO" id="GO:0005634">
    <property type="term" value="C:nucleus"/>
    <property type="evidence" value="ECO:0007669"/>
    <property type="project" value="TreeGrafter"/>
</dbReference>
<feature type="compositionally biased region" description="Low complexity" evidence="2">
    <location>
        <begin position="224"/>
        <end position="234"/>
    </location>
</feature>
<keyword evidence="5" id="KW-1185">Reference proteome</keyword>
<dbReference type="GO" id="GO:0006274">
    <property type="term" value="P:DNA replication termination"/>
    <property type="evidence" value="ECO:0007669"/>
    <property type="project" value="TreeGrafter"/>
</dbReference>
<reference evidence="3 5" key="1">
    <citation type="journal article" date="2018" name="MBio">
        <title>Comparative Genomics Reveals the Core Gene Toolbox for the Fungus-Insect Symbiosis.</title>
        <authorList>
            <person name="Wang Y."/>
            <person name="Stata M."/>
            <person name="Wang W."/>
            <person name="Stajich J.E."/>
            <person name="White M.M."/>
            <person name="Moncalvo J.M."/>
        </authorList>
    </citation>
    <scope>NUCLEOTIDE SEQUENCE [LARGE SCALE GENOMIC DNA]</scope>
    <source>
        <strain evidence="3 5">AUS-126-30</strain>
    </source>
</reference>
<dbReference type="InterPro" id="IPR027799">
    <property type="entry name" value="Rtf2_RING-finger"/>
</dbReference>
<gene>
    <name evidence="4" type="ORF">BB558_000799</name>
    <name evidence="3" type="ORF">BB558_006993</name>
</gene>
<protein>
    <submittedName>
        <fullName evidence="3">Uncharacterized protein</fullName>
    </submittedName>
</protein>
<dbReference type="EMBL" id="MBFU01001000">
    <property type="protein sequence ID" value="PVZ97072.1"/>
    <property type="molecule type" value="Genomic_DNA"/>
</dbReference>
<proteinExistence type="inferred from homology"/>
<sequence length="324" mass="37044">MGNDGGSIPKRSELVKQKAKKEKQDENLKAIARWFYCALSKKELSEPIVADELGKLYNKEAIIEYLLDPKEAYGDADKICNHVKSLKDVKVLKLLENPERNHVRSKTDDPAYTKHSPLFICPILQKEMNGRNGFVFIWDCGCVVSKEAVKMMGGDTCLNCGKQYEKENIIKIYPAQEELQEAIENMKMRREKRKMLKKKNKESLKDSKKILKDSSKSKEDNVDKSTINNTSSDSTNDRKKRKEAYLETKSSNKKRAGDRTIPSQSINSTVPASRIIEQYSIPVNQSLKQNSAVLNSIFLSEADKKRNDDNKNYLFKGTFNRYVA</sequence>
<organism evidence="3 5">
    <name type="scientific">Smittium angustum</name>
    <dbReference type="NCBI Taxonomy" id="133377"/>
    <lineage>
        <taxon>Eukaryota</taxon>
        <taxon>Fungi</taxon>
        <taxon>Fungi incertae sedis</taxon>
        <taxon>Zoopagomycota</taxon>
        <taxon>Kickxellomycotina</taxon>
        <taxon>Harpellomycetes</taxon>
        <taxon>Harpellales</taxon>
        <taxon>Legeriomycetaceae</taxon>
        <taxon>Smittium</taxon>
    </lineage>
</organism>
<accession>A0A2U1IWH2</accession>
<feature type="region of interest" description="Disordered" evidence="2">
    <location>
        <begin position="1"/>
        <end position="23"/>
    </location>
</feature>
<feature type="compositionally biased region" description="Basic and acidic residues" evidence="2">
    <location>
        <begin position="201"/>
        <end position="223"/>
    </location>
</feature>
<feature type="region of interest" description="Disordered" evidence="2">
    <location>
        <begin position="192"/>
        <end position="266"/>
    </location>
</feature>
<dbReference type="InterPro" id="IPR006735">
    <property type="entry name" value="Rtf2"/>
</dbReference>
<evidence type="ECO:0000256" key="2">
    <source>
        <dbReference type="SAM" id="MobiDB-lite"/>
    </source>
</evidence>
<dbReference type="Proteomes" id="UP000245591">
    <property type="component" value="Unassembled WGS sequence"/>
</dbReference>
<comment type="caution">
    <text evidence="3">The sequence shown here is derived from an EMBL/GenBank/DDBJ whole genome shotgun (WGS) entry which is preliminary data.</text>
</comment>
<evidence type="ECO:0000256" key="1">
    <source>
        <dbReference type="ARBA" id="ARBA00009885"/>
    </source>
</evidence>
<name>A0A2U1IWH2_SMIAN</name>
<dbReference type="PANTHER" id="PTHR12775:SF0">
    <property type="entry name" value="REPLICATION TERMINATION FACTOR 2"/>
    <property type="match status" value="1"/>
</dbReference>
<evidence type="ECO:0000313" key="4">
    <source>
        <dbReference type="EMBL" id="PWA03012.1"/>
    </source>
</evidence>
<feature type="compositionally biased region" description="Basic and acidic residues" evidence="2">
    <location>
        <begin position="10"/>
        <end position="23"/>
    </location>
</feature>
<evidence type="ECO:0000313" key="3">
    <source>
        <dbReference type="EMBL" id="PVZ97072.1"/>
    </source>
</evidence>
<dbReference type="AlphaFoldDB" id="A0A2U1IWH2"/>
<dbReference type="PANTHER" id="PTHR12775">
    <property type="entry name" value="PROTEIN C20ORF43 HOMOLOG"/>
    <property type="match status" value="1"/>
</dbReference>
<dbReference type="EMBL" id="MBFU01000037">
    <property type="protein sequence ID" value="PWA03012.1"/>
    <property type="molecule type" value="Genomic_DNA"/>
</dbReference>
<dbReference type="Pfam" id="PF04641">
    <property type="entry name" value="Rtf2"/>
    <property type="match status" value="1"/>
</dbReference>